<dbReference type="RefSeq" id="WP_188027429.1">
    <property type="nucleotide sequence ID" value="NZ_JACHGR010000009.1"/>
</dbReference>
<comment type="caution">
    <text evidence="1">The sequence shown here is derived from an EMBL/GenBank/DDBJ whole genome shotgun (WGS) entry which is preliminary data.</text>
</comment>
<reference evidence="1 2" key="1">
    <citation type="submission" date="2020-08" db="EMBL/GenBank/DDBJ databases">
        <title>Genomic Encyclopedia of Type Strains, Phase IV (KMG-IV): sequencing the most valuable type-strain genomes for metagenomic binning, comparative biology and taxonomic classification.</title>
        <authorList>
            <person name="Goeker M."/>
        </authorList>
    </citation>
    <scope>NUCLEOTIDE SEQUENCE [LARGE SCALE GENOMIC DNA]</scope>
    <source>
        <strain evidence="1 2">DSM 22975</strain>
    </source>
</reference>
<dbReference type="InterPro" id="IPR025354">
    <property type="entry name" value="DUF4258"/>
</dbReference>
<gene>
    <name evidence="1" type="ORF">HNR75_002650</name>
</gene>
<name>A0A841GNM3_9GAMM</name>
<dbReference type="Proteomes" id="UP000585721">
    <property type="component" value="Unassembled WGS sequence"/>
</dbReference>
<dbReference type="EMBL" id="JACHGR010000009">
    <property type="protein sequence ID" value="MBB6056711.1"/>
    <property type="molecule type" value="Genomic_DNA"/>
</dbReference>
<organism evidence="1 2">
    <name type="scientific">Tolumonas osonensis</name>
    <dbReference type="NCBI Taxonomy" id="675874"/>
    <lineage>
        <taxon>Bacteria</taxon>
        <taxon>Pseudomonadati</taxon>
        <taxon>Pseudomonadota</taxon>
        <taxon>Gammaproteobacteria</taxon>
        <taxon>Aeromonadales</taxon>
        <taxon>Aeromonadaceae</taxon>
        <taxon>Tolumonas</taxon>
    </lineage>
</organism>
<evidence type="ECO:0000313" key="1">
    <source>
        <dbReference type="EMBL" id="MBB6056711.1"/>
    </source>
</evidence>
<dbReference type="Pfam" id="PF14076">
    <property type="entry name" value="DUF4258"/>
    <property type="match status" value="1"/>
</dbReference>
<protein>
    <recommendedName>
        <fullName evidence="3">DUF4258 domain-containing protein</fullName>
    </recommendedName>
</protein>
<sequence>MHISTFTEFPLSNKAARQIIKEILSNDDSRFFMTRHAIDRMNERGITESQIRNVLLSPSSYVSENTSQTPRGDWKLNITGWSAGTVIDVTVALRRVESDPHAFVMTVKIPH</sequence>
<keyword evidence="2" id="KW-1185">Reference proteome</keyword>
<evidence type="ECO:0000313" key="2">
    <source>
        <dbReference type="Proteomes" id="UP000585721"/>
    </source>
</evidence>
<proteinExistence type="predicted"/>
<evidence type="ECO:0008006" key="3">
    <source>
        <dbReference type="Google" id="ProtNLM"/>
    </source>
</evidence>
<dbReference type="AlphaFoldDB" id="A0A841GNM3"/>
<accession>A0A841GNM3</accession>